<dbReference type="RefSeq" id="XP_001424497.1">
    <property type="nucleotide sequence ID" value="XM_001424460.1"/>
</dbReference>
<evidence type="ECO:0000313" key="2">
    <source>
        <dbReference type="Proteomes" id="UP000000600"/>
    </source>
</evidence>
<dbReference type="KEGG" id="ptm:GSPATT00028134001"/>
<accession>A0BEY2</accession>
<dbReference type="OMA" id="NFINEMH"/>
<dbReference type="OrthoDB" id="309645at2759"/>
<gene>
    <name evidence="1" type="ORF">GSPATT00028134001</name>
</gene>
<sequence length="246" mass="29160">MFFFQQIKVVVLDNSIFPNKKNVNPAFYFNLFDFSTQQMGSKQILHQNCGRYVKLIVNSLYFLIILNQCINLEFLMQSIKRRNSEMKDPLQPHIEWLEEYLDLDTIEITVLQSIHKLNDQASLDCVIYISNIINSKTEFNIVYFQYLESQDLKQNDKNCFHITHFKQTVIKNPRQYINQWLKDRGSSPFLIKFQTNQNLHHQIQPTLAQAIQIADFIKSKSVQKNIDLLYDETISFINTMHQVNVK</sequence>
<dbReference type="EMBL" id="CT867990">
    <property type="protein sequence ID" value="CAK57099.1"/>
    <property type="molecule type" value="Genomic_DNA"/>
</dbReference>
<evidence type="ECO:0000313" key="1">
    <source>
        <dbReference type="EMBL" id="CAK57099.1"/>
    </source>
</evidence>
<protein>
    <submittedName>
        <fullName evidence="1">Uncharacterized protein</fullName>
    </submittedName>
</protein>
<dbReference type="Proteomes" id="UP000000600">
    <property type="component" value="Unassembled WGS sequence"/>
</dbReference>
<organism evidence="1 2">
    <name type="scientific">Paramecium tetraurelia</name>
    <dbReference type="NCBI Taxonomy" id="5888"/>
    <lineage>
        <taxon>Eukaryota</taxon>
        <taxon>Sar</taxon>
        <taxon>Alveolata</taxon>
        <taxon>Ciliophora</taxon>
        <taxon>Intramacronucleata</taxon>
        <taxon>Oligohymenophorea</taxon>
        <taxon>Peniculida</taxon>
        <taxon>Parameciidae</taxon>
        <taxon>Paramecium</taxon>
    </lineage>
</organism>
<name>A0BEY2_PARTE</name>
<dbReference type="GeneID" id="5010281"/>
<dbReference type="InParanoid" id="A0BEY2"/>
<keyword evidence="2" id="KW-1185">Reference proteome</keyword>
<reference evidence="1 2" key="1">
    <citation type="journal article" date="2006" name="Nature">
        <title>Global trends of whole-genome duplications revealed by the ciliate Paramecium tetraurelia.</title>
        <authorList>
            <consortium name="Genoscope"/>
            <person name="Aury J.-M."/>
            <person name="Jaillon O."/>
            <person name="Duret L."/>
            <person name="Noel B."/>
            <person name="Jubin C."/>
            <person name="Porcel B.M."/>
            <person name="Segurens B."/>
            <person name="Daubin V."/>
            <person name="Anthouard V."/>
            <person name="Aiach N."/>
            <person name="Arnaiz O."/>
            <person name="Billaut A."/>
            <person name="Beisson J."/>
            <person name="Blanc I."/>
            <person name="Bouhouche K."/>
            <person name="Camara F."/>
            <person name="Duharcourt S."/>
            <person name="Guigo R."/>
            <person name="Gogendeau D."/>
            <person name="Katinka M."/>
            <person name="Keller A.-M."/>
            <person name="Kissmehl R."/>
            <person name="Klotz C."/>
            <person name="Koll F."/>
            <person name="Le Moue A."/>
            <person name="Lepere C."/>
            <person name="Malinsky S."/>
            <person name="Nowacki M."/>
            <person name="Nowak J.K."/>
            <person name="Plattner H."/>
            <person name="Poulain J."/>
            <person name="Ruiz F."/>
            <person name="Serrano V."/>
            <person name="Zagulski M."/>
            <person name="Dessen P."/>
            <person name="Betermier M."/>
            <person name="Weissenbach J."/>
            <person name="Scarpelli C."/>
            <person name="Schachter V."/>
            <person name="Sperling L."/>
            <person name="Meyer E."/>
            <person name="Cohen J."/>
            <person name="Wincker P."/>
        </authorList>
    </citation>
    <scope>NUCLEOTIDE SEQUENCE [LARGE SCALE GENOMIC DNA]</scope>
    <source>
        <strain evidence="1 2">Stock d4-2</strain>
    </source>
</reference>
<dbReference type="AlphaFoldDB" id="A0BEY2"/>
<dbReference type="HOGENOM" id="CLU_1130881_0_0_1"/>
<proteinExistence type="predicted"/>